<sequence length="330" mass="34651">MFHRARGGLAARALVGLGLAAALVIPAGAAGAEPKPTIKQVKAKLEKLNDQVDVLVDRYNAANSKWKSAKAKADKIGKRLAAEEERAEAFRAQAVTLAVSAYQGGAVLTMPGLVVGGDPEAMLGSAATLTHLSDGRAASVAAYEEALKGLREQREEAQAALKTAAEARRELGGQKATVERAIKEQLKLLRKLGPLNPGDPNSPGQKYTGPASGNARAALDFAYAQIGKPYRYGGTGPDSWDCSGLTQASWAKGGVSLPRTTTQQWAWGASRRVPMDALEPGDLLFNKGLGHVGMYAGDGKMVHAPRTGDVVKVVTLSQYGMGRFLGAIRP</sequence>
<keyword evidence="5" id="KW-0175">Coiled coil</keyword>
<dbReference type="Pfam" id="PF00877">
    <property type="entry name" value="NLPC_P60"/>
    <property type="match status" value="1"/>
</dbReference>
<dbReference type="InterPro" id="IPR000064">
    <property type="entry name" value="NLP_P60_dom"/>
</dbReference>
<feature type="chain" id="PRO_5017422072" evidence="7">
    <location>
        <begin position="33"/>
        <end position="330"/>
    </location>
</feature>
<feature type="signal peptide" evidence="7">
    <location>
        <begin position="1"/>
        <end position="32"/>
    </location>
</feature>
<dbReference type="PANTHER" id="PTHR47359">
    <property type="entry name" value="PEPTIDOGLYCAN DL-ENDOPEPTIDASE CWLO"/>
    <property type="match status" value="1"/>
</dbReference>
<dbReference type="PROSITE" id="PS51935">
    <property type="entry name" value="NLPC_P60"/>
    <property type="match status" value="1"/>
</dbReference>
<dbReference type="Gene3D" id="3.90.1720.10">
    <property type="entry name" value="endopeptidase domain like (from Nostoc punctiforme)"/>
    <property type="match status" value="1"/>
</dbReference>
<dbReference type="EMBL" id="QZEY01000007">
    <property type="protein sequence ID" value="RJL31482.1"/>
    <property type="molecule type" value="Genomic_DNA"/>
</dbReference>
<dbReference type="Proteomes" id="UP000265768">
    <property type="component" value="Unassembled WGS sequence"/>
</dbReference>
<feature type="region of interest" description="Disordered" evidence="6">
    <location>
        <begin position="192"/>
        <end position="211"/>
    </location>
</feature>
<keyword evidence="7" id="KW-0732">Signal</keyword>
<dbReference type="AlphaFoldDB" id="A0A3A4BJS6"/>
<keyword evidence="10" id="KW-1185">Reference proteome</keyword>
<feature type="coiled-coil region" evidence="5">
    <location>
        <begin position="38"/>
        <end position="93"/>
    </location>
</feature>
<evidence type="ECO:0000256" key="6">
    <source>
        <dbReference type="SAM" id="MobiDB-lite"/>
    </source>
</evidence>
<evidence type="ECO:0000313" key="9">
    <source>
        <dbReference type="EMBL" id="RJL31482.1"/>
    </source>
</evidence>
<keyword evidence="3" id="KW-0378">Hydrolase</keyword>
<dbReference type="OrthoDB" id="3209655at2"/>
<evidence type="ECO:0000256" key="3">
    <source>
        <dbReference type="ARBA" id="ARBA00022801"/>
    </source>
</evidence>
<feature type="domain" description="NlpC/P60" evidence="8">
    <location>
        <begin position="212"/>
        <end position="330"/>
    </location>
</feature>
<proteinExistence type="inferred from homology"/>
<evidence type="ECO:0000256" key="4">
    <source>
        <dbReference type="ARBA" id="ARBA00022807"/>
    </source>
</evidence>
<feature type="coiled-coil region" evidence="5">
    <location>
        <begin position="140"/>
        <end position="184"/>
    </location>
</feature>
<evidence type="ECO:0000256" key="2">
    <source>
        <dbReference type="ARBA" id="ARBA00022670"/>
    </source>
</evidence>
<evidence type="ECO:0000256" key="5">
    <source>
        <dbReference type="SAM" id="Coils"/>
    </source>
</evidence>
<gene>
    <name evidence="9" type="ORF">D5H75_20505</name>
</gene>
<comment type="similarity">
    <text evidence="1">Belongs to the peptidase C40 family.</text>
</comment>
<organism evidence="9 10">
    <name type="scientific">Bailinhaonella thermotolerans</name>
    <dbReference type="NCBI Taxonomy" id="1070861"/>
    <lineage>
        <taxon>Bacteria</taxon>
        <taxon>Bacillati</taxon>
        <taxon>Actinomycetota</taxon>
        <taxon>Actinomycetes</taxon>
        <taxon>Streptosporangiales</taxon>
        <taxon>Streptosporangiaceae</taxon>
        <taxon>Bailinhaonella</taxon>
    </lineage>
</organism>
<evidence type="ECO:0000256" key="7">
    <source>
        <dbReference type="SAM" id="SignalP"/>
    </source>
</evidence>
<evidence type="ECO:0000313" key="10">
    <source>
        <dbReference type="Proteomes" id="UP000265768"/>
    </source>
</evidence>
<protein>
    <submittedName>
        <fullName evidence="9">NlpC/P60 family protein</fullName>
    </submittedName>
</protein>
<dbReference type="PANTHER" id="PTHR47359:SF3">
    <property type="entry name" value="NLP_P60 DOMAIN-CONTAINING PROTEIN-RELATED"/>
    <property type="match status" value="1"/>
</dbReference>
<dbReference type="GO" id="GO:0006508">
    <property type="term" value="P:proteolysis"/>
    <property type="evidence" value="ECO:0007669"/>
    <property type="project" value="UniProtKB-KW"/>
</dbReference>
<comment type="caution">
    <text evidence="9">The sequence shown here is derived from an EMBL/GenBank/DDBJ whole genome shotgun (WGS) entry which is preliminary data.</text>
</comment>
<dbReference type="GO" id="GO:0008234">
    <property type="term" value="F:cysteine-type peptidase activity"/>
    <property type="evidence" value="ECO:0007669"/>
    <property type="project" value="UniProtKB-KW"/>
</dbReference>
<evidence type="ECO:0000259" key="8">
    <source>
        <dbReference type="PROSITE" id="PS51935"/>
    </source>
</evidence>
<dbReference type="InterPro" id="IPR038765">
    <property type="entry name" value="Papain-like_cys_pep_sf"/>
</dbReference>
<dbReference type="InterPro" id="IPR051794">
    <property type="entry name" value="PG_Endopeptidase_C40"/>
</dbReference>
<keyword evidence="2" id="KW-0645">Protease</keyword>
<dbReference type="SUPFAM" id="SSF54001">
    <property type="entry name" value="Cysteine proteinases"/>
    <property type="match status" value="1"/>
</dbReference>
<reference evidence="9 10" key="1">
    <citation type="submission" date="2018-09" db="EMBL/GenBank/DDBJ databases">
        <title>YIM 75507 draft genome.</title>
        <authorList>
            <person name="Tang S."/>
            <person name="Feng Y."/>
        </authorList>
    </citation>
    <scope>NUCLEOTIDE SEQUENCE [LARGE SCALE GENOMIC DNA]</scope>
    <source>
        <strain evidence="9 10">YIM 75507</strain>
    </source>
</reference>
<evidence type="ECO:0000256" key="1">
    <source>
        <dbReference type="ARBA" id="ARBA00007074"/>
    </source>
</evidence>
<accession>A0A3A4BJS6</accession>
<name>A0A3A4BJS6_9ACTN</name>
<keyword evidence="4" id="KW-0788">Thiol protease</keyword>